<name>A0A0L0DFW4_THETB</name>
<dbReference type="EMBL" id="GL349464">
    <property type="protein sequence ID" value="KNC51060.1"/>
    <property type="molecule type" value="Genomic_DNA"/>
</dbReference>
<dbReference type="OrthoDB" id="535509at2759"/>
<reference evidence="9 10" key="1">
    <citation type="submission" date="2010-05" db="EMBL/GenBank/DDBJ databases">
        <title>The Genome Sequence of Thecamonas trahens ATCC 50062.</title>
        <authorList>
            <consortium name="The Broad Institute Genome Sequencing Platform"/>
            <person name="Russ C."/>
            <person name="Cuomo C."/>
            <person name="Shea T."/>
            <person name="Young S.K."/>
            <person name="Zeng Q."/>
            <person name="Koehrsen M."/>
            <person name="Haas B."/>
            <person name="Borodovsky M."/>
            <person name="Guigo R."/>
            <person name="Alvarado L."/>
            <person name="Berlin A."/>
            <person name="Bochicchio J."/>
            <person name="Borenstein D."/>
            <person name="Chapman S."/>
            <person name="Chen Z."/>
            <person name="Freedman E."/>
            <person name="Gellesch M."/>
            <person name="Goldberg J."/>
            <person name="Griggs A."/>
            <person name="Gujja S."/>
            <person name="Heilman E."/>
            <person name="Heiman D."/>
            <person name="Hepburn T."/>
            <person name="Howarth C."/>
            <person name="Jen D."/>
            <person name="Larson L."/>
            <person name="Mehta T."/>
            <person name="Park D."/>
            <person name="Pearson M."/>
            <person name="Roberts A."/>
            <person name="Saif S."/>
            <person name="Shenoy N."/>
            <person name="Sisk P."/>
            <person name="Stolte C."/>
            <person name="Sykes S."/>
            <person name="Thomson T."/>
            <person name="Walk T."/>
            <person name="White J."/>
            <person name="Yandava C."/>
            <person name="Burger G."/>
            <person name="Gray M.W."/>
            <person name="Holland P.W.H."/>
            <person name="King N."/>
            <person name="Lang F.B.F."/>
            <person name="Roger A.J."/>
            <person name="Ruiz-Trillo I."/>
            <person name="Lander E."/>
            <person name="Nusbaum C."/>
        </authorList>
    </citation>
    <scope>NUCLEOTIDE SEQUENCE [LARGE SCALE GENOMIC DNA]</scope>
    <source>
        <strain evidence="9 10">ATCC 50062</strain>
    </source>
</reference>
<dbReference type="Gene3D" id="1.25.40.20">
    <property type="entry name" value="Ankyrin repeat-containing domain"/>
    <property type="match status" value="1"/>
</dbReference>
<dbReference type="InterPro" id="IPR017441">
    <property type="entry name" value="Protein_kinase_ATP_BS"/>
</dbReference>
<dbReference type="SMART" id="SM00220">
    <property type="entry name" value="S_TKc"/>
    <property type="match status" value="2"/>
</dbReference>
<evidence type="ECO:0000256" key="1">
    <source>
        <dbReference type="ARBA" id="ARBA00022527"/>
    </source>
</evidence>
<dbReference type="SUPFAM" id="SSF48403">
    <property type="entry name" value="Ankyrin repeat"/>
    <property type="match status" value="1"/>
</dbReference>
<dbReference type="GO" id="GO:0004674">
    <property type="term" value="F:protein serine/threonine kinase activity"/>
    <property type="evidence" value="ECO:0007669"/>
    <property type="project" value="UniProtKB-KW"/>
</dbReference>
<dbReference type="Proteomes" id="UP000054408">
    <property type="component" value="Unassembled WGS sequence"/>
</dbReference>
<feature type="region of interest" description="Disordered" evidence="7">
    <location>
        <begin position="884"/>
        <end position="953"/>
    </location>
</feature>
<evidence type="ECO:0000256" key="4">
    <source>
        <dbReference type="ARBA" id="ARBA00022777"/>
    </source>
</evidence>
<dbReference type="PROSITE" id="PS00108">
    <property type="entry name" value="PROTEIN_KINASE_ST"/>
    <property type="match status" value="1"/>
</dbReference>
<feature type="compositionally biased region" description="Basic residues" evidence="7">
    <location>
        <begin position="622"/>
        <end position="649"/>
    </location>
</feature>
<protein>
    <submittedName>
        <fullName evidence="9">HT1 protein kinase</fullName>
    </submittedName>
</protein>
<feature type="compositionally biased region" description="Polar residues" evidence="7">
    <location>
        <begin position="816"/>
        <end position="830"/>
    </location>
</feature>
<dbReference type="InterPro" id="IPR011989">
    <property type="entry name" value="ARM-like"/>
</dbReference>
<dbReference type="Gene3D" id="1.25.10.10">
    <property type="entry name" value="Leucine-rich Repeat Variant"/>
    <property type="match status" value="1"/>
</dbReference>
<dbReference type="eggNOG" id="KOG0192">
    <property type="taxonomic scope" value="Eukaryota"/>
</dbReference>
<evidence type="ECO:0000256" key="2">
    <source>
        <dbReference type="ARBA" id="ARBA00022679"/>
    </source>
</evidence>
<dbReference type="PANTHER" id="PTHR44329">
    <property type="entry name" value="SERINE/THREONINE-PROTEIN KINASE TNNI3K-RELATED"/>
    <property type="match status" value="1"/>
</dbReference>
<evidence type="ECO:0000259" key="8">
    <source>
        <dbReference type="PROSITE" id="PS50011"/>
    </source>
</evidence>
<dbReference type="InterPro" id="IPR036770">
    <property type="entry name" value="Ankyrin_rpt-contain_sf"/>
</dbReference>
<dbReference type="InterPro" id="IPR001245">
    <property type="entry name" value="Ser-Thr/Tyr_kinase_cat_dom"/>
</dbReference>
<keyword evidence="5 6" id="KW-0067">ATP-binding</keyword>
<feature type="compositionally biased region" description="Low complexity" evidence="7">
    <location>
        <begin position="884"/>
        <end position="913"/>
    </location>
</feature>
<dbReference type="InterPro" id="IPR000719">
    <property type="entry name" value="Prot_kinase_dom"/>
</dbReference>
<dbReference type="Pfam" id="PF00069">
    <property type="entry name" value="Pkinase"/>
    <property type="match status" value="1"/>
</dbReference>
<feature type="compositionally biased region" description="Polar residues" evidence="7">
    <location>
        <begin position="927"/>
        <end position="945"/>
    </location>
</feature>
<feature type="domain" description="Protein kinase" evidence="8">
    <location>
        <begin position="9"/>
        <end position="377"/>
    </location>
</feature>
<dbReference type="SUPFAM" id="SSF48371">
    <property type="entry name" value="ARM repeat"/>
    <property type="match status" value="1"/>
</dbReference>
<dbReference type="InterPro" id="IPR051681">
    <property type="entry name" value="Ser/Thr_Kinases-Pseudokinases"/>
</dbReference>
<dbReference type="Gene3D" id="1.10.510.10">
    <property type="entry name" value="Transferase(Phosphotransferase) domain 1"/>
    <property type="match status" value="2"/>
</dbReference>
<evidence type="ECO:0000313" key="10">
    <source>
        <dbReference type="Proteomes" id="UP000054408"/>
    </source>
</evidence>
<evidence type="ECO:0000313" key="9">
    <source>
        <dbReference type="EMBL" id="KNC51060.1"/>
    </source>
</evidence>
<feature type="binding site" evidence="6">
    <location>
        <position position="36"/>
    </location>
    <ligand>
        <name>ATP</name>
        <dbReference type="ChEBI" id="CHEBI:30616"/>
    </ligand>
</feature>
<sequence>MEYDIDLSAETSELLGRGAFGSVYRARYMRQTVAVKMLNLHAAVDAAEVVQRFVAEVTAISKISHPNCIRFFGASLNVNALAMVTEFCPNGDLSDVIHRHGFVSRDEQLNYLLDICKGMAYLHERGMVHRDLKPENVLLDANFTAKVADFGLSTTDISDTSTVFCGTRAYMAPEVLRAQQNDKPADVWSFATLAWEAFTSIRPDSLRADVYAAPGNFYNWIPGPLELSKASGLSSGPSIEFAPLKPFVPLSSSLTLGDANGSVGSMDSLASDSSQTWHVAAGGTESRPWARPSRNYARISHTRSVQTPLSSTGSGSSTSRKRAGKPSVRKAVQVSVAGFDDDIIIPWPAPVIRVLEQAFVASPGLRPTFLDMVNAFMLGRRLVQLQTAIDARDVAALRSAFGGECALAHAHWKQKTYMPHYLATRGVVTHRSPLHLAAMADDLDLAAKLVRLGIPLCDMDLNGKTPLCHAHSEGMRKLLLEANGMIIGGFLFKRPFAKPSKCTDVNWCAAKGKWRRRFVAIEGFYVKVWLDKASALKLKRPRAVERITATTTVTLYETPSVSKLEAMRSEDVVVRGLGNAHRLSLHLAALTVSRSSYRAGGRRRRRQTDIAAGARPPQMRGKQAKRRAGAKRNRFGKVTRGSRRGKQGKQGKQGGSSAKRKVNRPRSPPAPQTDLLTGSLSRSAPAMADSSVVPVVAADTAGRVSSSLSSTCSASFEYSASSSGAVDAEDGIDHDLVQSAYKFSFTQHDDAADGTMQSRECLLVAPTEEVRAEWVETIKQLITAAKEAERDKCNSLALPRLKSRSRMRAGRKSKRSPASSPHVSPDTSVESLGLESPHLAIEIESTSTSISGGRADMSGEVMVAVELESSSDAMLSLEATEYSYGGSEESVDESSSASFSSTEESGTRSSTSSDVDVDATVIVPRSLESTGTASQGWGGQSSTAGRASGEESGLDAGAANEAYKTVQTMLSGAHEARMSFMCRVSGTESTPRLMRRVFKIPTEVVYMIDPQLVVLEDEDGPVDSTGARPMTPTYRGHFLFSDVMVKAFPLGGVTQGQTEALLDVLRMMCGVSHPNTVPTVGVAMSASPPQLLMVSEVMEPTSLFDALRSDQMMGSRMIPLYYAFEIARGMERLHELGIVHGNLHPANVLFDEIGTVRISHYGVTQLLMVITRQPEVIRAKLHPLYAAPEVLDGSGPLISQHADLWSLGVVVWACFYMSFGALSLPYDGKRGKDNYYAPPGLMDARTPPDVIELLNATFEAKNPSERPSAAVFAAVLLKHIVHAQESSQAWGRLAPWQGESVSIKSATSRETYSNVGVRARVEAFDQDQLWRTEHNKRTRRLKELSARLDANAGICEEVGQLIATLSDEFDEAALGSAPRSSLYSLAASVLRVMANVHALCGSSSVLEVSIDMLHRITDSDEGKVAVRMQGGGHAVLAILQDSNASCRLLLGALRLLVRVAYNDDNRDHLRDIGMVDELVRLLRAEKVVGNVTLANEVVNATAFMALTVQNKVRFGELGAVADIVEILERWQSSEYMKGDLYRNGLRGLGNLCVHPPNAVALMTCGDGKFARLLQARLDLGMDNFLSELEKEISKILASLWCFNSMARAPEAVHLIPTHLIDSLFRFATTGAQHHYRIAWILFYITIRLCVDDKHRQYIRATMDLHSLAHDLTELWAAFPSVATLAKRAVEEVAVENSADLRGPPRT</sequence>
<dbReference type="PROSITE" id="PS00107">
    <property type="entry name" value="PROTEIN_KINASE_ATP"/>
    <property type="match status" value="1"/>
</dbReference>
<proteinExistence type="predicted"/>
<dbReference type="SUPFAM" id="SSF56112">
    <property type="entry name" value="Protein kinase-like (PK-like)"/>
    <property type="match status" value="2"/>
</dbReference>
<dbReference type="GO" id="GO:0005524">
    <property type="term" value="F:ATP binding"/>
    <property type="evidence" value="ECO:0007669"/>
    <property type="project" value="UniProtKB-UniRule"/>
</dbReference>
<keyword evidence="3 6" id="KW-0547">Nucleotide-binding</keyword>
<dbReference type="STRING" id="461836.A0A0L0DFW4"/>
<feature type="region of interest" description="Disordered" evidence="7">
    <location>
        <begin position="300"/>
        <end position="327"/>
    </location>
</feature>
<feature type="region of interest" description="Disordered" evidence="7">
    <location>
        <begin position="596"/>
        <end position="683"/>
    </location>
</feature>
<organism evidence="9 10">
    <name type="scientific">Thecamonas trahens ATCC 50062</name>
    <dbReference type="NCBI Taxonomy" id="461836"/>
    <lineage>
        <taxon>Eukaryota</taxon>
        <taxon>Apusozoa</taxon>
        <taxon>Apusomonadida</taxon>
        <taxon>Apusomonadidae</taxon>
        <taxon>Thecamonas</taxon>
    </lineage>
</organism>
<dbReference type="InterPro" id="IPR011009">
    <property type="entry name" value="Kinase-like_dom_sf"/>
</dbReference>
<keyword evidence="2" id="KW-0808">Transferase</keyword>
<dbReference type="PANTHER" id="PTHR44329:SF288">
    <property type="entry name" value="MITOGEN-ACTIVATED PROTEIN KINASE KINASE KINASE 20"/>
    <property type="match status" value="1"/>
</dbReference>
<dbReference type="InterPro" id="IPR008271">
    <property type="entry name" value="Ser/Thr_kinase_AS"/>
</dbReference>
<feature type="domain" description="Protein kinase" evidence="8">
    <location>
        <begin position="963"/>
        <end position="1282"/>
    </location>
</feature>
<evidence type="ECO:0000256" key="6">
    <source>
        <dbReference type="PROSITE-ProRule" id="PRU10141"/>
    </source>
</evidence>
<feature type="compositionally biased region" description="Basic residues" evidence="7">
    <location>
        <begin position="804"/>
        <end position="815"/>
    </location>
</feature>
<accession>A0A0L0DFW4</accession>
<dbReference type="Pfam" id="PF07714">
    <property type="entry name" value="PK_Tyr_Ser-Thr"/>
    <property type="match status" value="1"/>
</dbReference>
<dbReference type="RefSeq" id="XP_013756521.1">
    <property type="nucleotide sequence ID" value="XM_013901067.1"/>
</dbReference>
<keyword evidence="10" id="KW-1185">Reference proteome</keyword>
<dbReference type="GeneID" id="25566071"/>
<evidence type="ECO:0000256" key="7">
    <source>
        <dbReference type="SAM" id="MobiDB-lite"/>
    </source>
</evidence>
<keyword evidence="4 9" id="KW-0418">Kinase</keyword>
<keyword evidence="1" id="KW-0723">Serine/threonine-protein kinase</keyword>
<gene>
    <name evidence="9" type="ORF">AMSG_07044</name>
</gene>
<dbReference type="InterPro" id="IPR016024">
    <property type="entry name" value="ARM-type_fold"/>
</dbReference>
<feature type="region of interest" description="Disordered" evidence="7">
    <location>
        <begin position="804"/>
        <end position="837"/>
    </location>
</feature>
<evidence type="ECO:0000256" key="3">
    <source>
        <dbReference type="ARBA" id="ARBA00022741"/>
    </source>
</evidence>
<evidence type="ECO:0000256" key="5">
    <source>
        <dbReference type="ARBA" id="ARBA00022840"/>
    </source>
</evidence>
<dbReference type="PROSITE" id="PS50011">
    <property type="entry name" value="PROTEIN_KINASE_DOM"/>
    <property type="match status" value="2"/>
</dbReference>